<protein>
    <submittedName>
        <fullName evidence="2">KpsF/GutQ family sugar-phosphate isomerase</fullName>
    </submittedName>
</protein>
<gene>
    <name evidence="2" type="ORF">CQA66_07415</name>
</gene>
<dbReference type="PROSITE" id="PS51464">
    <property type="entry name" value="SIS"/>
    <property type="match status" value="1"/>
</dbReference>
<feature type="non-terminal residue" evidence="2">
    <location>
        <position position="101"/>
    </location>
</feature>
<feature type="domain" description="SIS" evidence="1">
    <location>
        <begin position="34"/>
        <end position="101"/>
    </location>
</feature>
<comment type="caution">
    <text evidence="2">The sequence shown here is derived from an EMBL/GenBank/DDBJ whole genome shotgun (WGS) entry which is preliminary data.</text>
</comment>
<proteinExistence type="predicted"/>
<dbReference type="GO" id="GO:0016853">
    <property type="term" value="F:isomerase activity"/>
    <property type="evidence" value="ECO:0007669"/>
    <property type="project" value="UniProtKB-KW"/>
</dbReference>
<dbReference type="AlphaFoldDB" id="A0A3D8J0Y1"/>
<keyword evidence="3" id="KW-1185">Reference proteome</keyword>
<dbReference type="EMBL" id="NXLW01000016">
    <property type="protein sequence ID" value="RDU70835.1"/>
    <property type="molecule type" value="Genomic_DNA"/>
</dbReference>
<organism evidence="2 3">
    <name type="scientific">Helicobacter aurati</name>
    <dbReference type="NCBI Taxonomy" id="137778"/>
    <lineage>
        <taxon>Bacteria</taxon>
        <taxon>Pseudomonadati</taxon>
        <taxon>Campylobacterota</taxon>
        <taxon>Epsilonproteobacteria</taxon>
        <taxon>Campylobacterales</taxon>
        <taxon>Helicobacteraceae</taxon>
        <taxon>Helicobacter</taxon>
    </lineage>
</organism>
<dbReference type="PANTHER" id="PTHR38418">
    <property type="entry name" value="SUGAR ISOMERASE, KPSF/GUTQ (AFU_ORTHOLOGUE AFUA_6G08860)"/>
    <property type="match status" value="1"/>
</dbReference>
<dbReference type="GO" id="GO:0097367">
    <property type="term" value="F:carbohydrate derivative binding"/>
    <property type="evidence" value="ECO:0007669"/>
    <property type="project" value="InterPro"/>
</dbReference>
<dbReference type="GO" id="GO:1901135">
    <property type="term" value="P:carbohydrate derivative metabolic process"/>
    <property type="evidence" value="ECO:0007669"/>
    <property type="project" value="InterPro"/>
</dbReference>
<evidence type="ECO:0000313" key="3">
    <source>
        <dbReference type="Proteomes" id="UP000256424"/>
    </source>
</evidence>
<evidence type="ECO:0000259" key="1">
    <source>
        <dbReference type="PROSITE" id="PS51464"/>
    </source>
</evidence>
<accession>A0A3D8J0Y1</accession>
<dbReference type="Pfam" id="PF01380">
    <property type="entry name" value="SIS"/>
    <property type="match status" value="1"/>
</dbReference>
<evidence type="ECO:0000313" key="2">
    <source>
        <dbReference type="EMBL" id="RDU70835.1"/>
    </source>
</evidence>
<dbReference type="InterPro" id="IPR046348">
    <property type="entry name" value="SIS_dom_sf"/>
</dbReference>
<dbReference type="SUPFAM" id="SSF53697">
    <property type="entry name" value="SIS domain"/>
    <property type="match status" value="1"/>
</dbReference>
<dbReference type="Proteomes" id="UP000256424">
    <property type="component" value="Unassembled WGS sequence"/>
</dbReference>
<dbReference type="Gene3D" id="3.40.50.10490">
    <property type="entry name" value="Glucose-6-phosphate isomerase like protein, domain 1"/>
    <property type="match status" value="1"/>
</dbReference>
<reference evidence="2 3" key="1">
    <citation type="submission" date="2018-04" db="EMBL/GenBank/DDBJ databases">
        <title>Novel Campyloabacter and Helicobacter Species and Strains.</title>
        <authorList>
            <person name="Mannion A.J."/>
            <person name="Shen Z."/>
            <person name="Fox J.G."/>
        </authorList>
    </citation>
    <scope>NUCLEOTIDE SEQUENCE [LARGE SCALE GENOMIC DNA]</scope>
    <source>
        <strain evidence="2 3">MIT 97-5075</strain>
    </source>
</reference>
<sequence>MQSQSFQKIFLQTLREEANALYKYNGNLDDLDSIVQVILQTAGKIAFIGVGKSGLVAQKIAATFSSTGTPSFFIHPTEAMHGDLGMLDTKDCVLAISYSGE</sequence>
<name>A0A3D8J0Y1_9HELI</name>
<keyword evidence="2" id="KW-0413">Isomerase</keyword>
<dbReference type="InterPro" id="IPR001347">
    <property type="entry name" value="SIS_dom"/>
</dbReference>
<dbReference type="PANTHER" id="PTHR38418:SF2">
    <property type="entry name" value="SUGAR ISOMERASE, KPSF_GUTQ (AFU_ORTHOLOGUE AFUA_6G08860)"/>
    <property type="match status" value="1"/>
</dbReference>